<organism evidence="10 11">
    <name type="scientific">Tenebrio molitor</name>
    <name type="common">Yellow mealworm beetle</name>
    <dbReference type="NCBI Taxonomy" id="7067"/>
    <lineage>
        <taxon>Eukaryota</taxon>
        <taxon>Metazoa</taxon>
        <taxon>Ecdysozoa</taxon>
        <taxon>Arthropoda</taxon>
        <taxon>Hexapoda</taxon>
        <taxon>Insecta</taxon>
        <taxon>Pterygota</taxon>
        <taxon>Neoptera</taxon>
        <taxon>Endopterygota</taxon>
        <taxon>Coleoptera</taxon>
        <taxon>Polyphaga</taxon>
        <taxon>Cucujiformia</taxon>
        <taxon>Tenebrionidae</taxon>
        <taxon>Tenebrio</taxon>
    </lineage>
</organism>
<dbReference type="Pfam" id="PF00232">
    <property type="entry name" value="Glyco_hydro_1"/>
    <property type="match status" value="1"/>
</dbReference>
<proteinExistence type="inferred from homology"/>
<feature type="active site" description="Nucleophile" evidence="7">
    <location>
        <position position="440"/>
    </location>
</feature>
<evidence type="ECO:0000313" key="11">
    <source>
        <dbReference type="Proteomes" id="UP000719412"/>
    </source>
</evidence>
<comment type="subunit">
    <text evidence="2">Homodimer.</text>
</comment>
<dbReference type="PANTHER" id="PTHR10353:SF36">
    <property type="entry name" value="LP05116P"/>
    <property type="match status" value="1"/>
</dbReference>
<evidence type="ECO:0000256" key="6">
    <source>
        <dbReference type="ARBA" id="ARBA00023295"/>
    </source>
</evidence>
<keyword evidence="11" id="KW-1185">Reference proteome</keyword>
<dbReference type="PRINTS" id="PR00131">
    <property type="entry name" value="GLHYDRLASE1"/>
</dbReference>
<dbReference type="EC" id="3.2.1.21" evidence="3"/>
<comment type="similarity">
    <text evidence="1 8">Belongs to the glycosyl hydrolase 1 family.</text>
</comment>
<dbReference type="AlphaFoldDB" id="A0A8J6HLG6"/>
<protein>
    <recommendedName>
        <fullName evidence="3">beta-glucosidase</fullName>
        <ecNumber evidence="3">3.2.1.21</ecNumber>
    </recommendedName>
</protein>
<dbReference type="Gene3D" id="3.20.20.80">
    <property type="entry name" value="Glycosidases"/>
    <property type="match status" value="1"/>
</dbReference>
<dbReference type="GO" id="GO:0005975">
    <property type="term" value="P:carbohydrate metabolic process"/>
    <property type="evidence" value="ECO:0007669"/>
    <property type="project" value="InterPro"/>
</dbReference>
<evidence type="ECO:0000256" key="2">
    <source>
        <dbReference type="ARBA" id="ARBA00011738"/>
    </source>
</evidence>
<keyword evidence="5" id="KW-0325">Glycoprotein</keyword>
<dbReference type="PROSITE" id="PS00653">
    <property type="entry name" value="GLYCOSYL_HYDROL_F1_2"/>
    <property type="match status" value="1"/>
</dbReference>
<evidence type="ECO:0000256" key="1">
    <source>
        <dbReference type="ARBA" id="ARBA00010838"/>
    </source>
</evidence>
<dbReference type="GO" id="GO:0008422">
    <property type="term" value="F:beta-glucosidase activity"/>
    <property type="evidence" value="ECO:0007669"/>
    <property type="project" value="TreeGrafter"/>
</dbReference>
<accession>A0A8J6HLG6</accession>
<dbReference type="EMBL" id="JABDTM020020865">
    <property type="protein sequence ID" value="KAH0816829.1"/>
    <property type="molecule type" value="Genomic_DNA"/>
</dbReference>
<keyword evidence="6 9" id="KW-0326">Glycosidase</keyword>
<dbReference type="SUPFAM" id="SSF51445">
    <property type="entry name" value="(Trans)glycosidases"/>
    <property type="match status" value="1"/>
</dbReference>
<evidence type="ECO:0000256" key="3">
    <source>
        <dbReference type="ARBA" id="ARBA00012744"/>
    </source>
</evidence>
<evidence type="ECO:0000256" key="8">
    <source>
        <dbReference type="RuleBase" id="RU003690"/>
    </source>
</evidence>
<gene>
    <name evidence="10" type="ORF">GEV33_005966</name>
</gene>
<keyword evidence="4 9" id="KW-0378">Hydrolase</keyword>
<sequence>MTLKTKISVDLHWLGRRRLMSAFSHSVAVLTRNSWPACPDSGLTRNSSSLLWFTADPGTDLSHYWAATGMPPRRGFNDKFPDGFLFGVASSAYQIEGGYDSRGKASFDGFPATDSSNADIACDSYHLYQEDIALLDNIGVDFYRFSIAWSRVLPSSYPHQVNPDAIRYYNALIDGLVAKNITPMVTMHHLDLPKHLESLGGWTNPLLVDLFVDYARILFENFGDRVKYWITFNANWIGYGSDFAPPQVNHSGIAEYLYVKNVLLAHAKVYHLYQEKFKQKQQAELGFTVDGKWYQAATDSPEDQEAATRAREFWIGVFANPFYGDGDFPKLVKQRVGQRSRDEGFSKSRLPELTQEEQELIRGSIDFFGVNIYTTFLVKDVPESDQREPSFQHDVRVKVLQDATWPGSGSSWLKVVPSGLRNVLNWINTKYHNPSIIITENGFSDKGEIHDQGRIDFYKKYLRALLEAIHEDGVKVKGYAVWSLLDNYEWIVGYSEKFGLHHVDFADPLRKRTPKSSALWYKKLLERRRLDEPSEIRLEL</sequence>
<evidence type="ECO:0000313" key="10">
    <source>
        <dbReference type="EMBL" id="KAH0816829.1"/>
    </source>
</evidence>
<evidence type="ECO:0000256" key="7">
    <source>
        <dbReference type="PROSITE-ProRule" id="PRU10055"/>
    </source>
</evidence>
<reference evidence="10" key="1">
    <citation type="journal article" date="2020" name="J Insects Food Feed">
        <title>The yellow mealworm (Tenebrio molitor) genome: a resource for the emerging insects as food and feed industry.</title>
        <authorList>
            <person name="Eriksson T."/>
            <person name="Andere A."/>
            <person name="Kelstrup H."/>
            <person name="Emery V."/>
            <person name="Picard C."/>
        </authorList>
    </citation>
    <scope>NUCLEOTIDE SEQUENCE</scope>
    <source>
        <strain evidence="10">Stoneville</strain>
        <tissue evidence="10">Whole head</tissue>
    </source>
</reference>
<dbReference type="Proteomes" id="UP000719412">
    <property type="component" value="Unassembled WGS sequence"/>
</dbReference>
<name>A0A8J6HLG6_TENMO</name>
<dbReference type="InterPro" id="IPR033132">
    <property type="entry name" value="GH_1_N_CS"/>
</dbReference>
<evidence type="ECO:0000256" key="4">
    <source>
        <dbReference type="ARBA" id="ARBA00022801"/>
    </source>
</evidence>
<dbReference type="PROSITE" id="PS00572">
    <property type="entry name" value="GLYCOSYL_HYDROL_F1_1"/>
    <property type="match status" value="1"/>
</dbReference>
<evidence type="ECO:0000256" key="9">
    <source>
        <dbReference type="RuleBase" id="RU004468"/>
    </source>
</evidence>
<evidence type="ECO:0000256" key="5">
    <source>
        <dbReference type="ARBA" id="ARBA00023180"/>
    </source>
</evidence>
<dbReference type="InterPro" id="IPR018120">
    <property type="entry name" value="Glyco_hydro_1_AS"/>
</dbReference>
<reference evidence="10" key="2">
    <citation type="submission" date="2021-08" db="EMBL/GenBank/DDBJ databases">
        <authorList>
            <person name="Eriksson T."/>
        </authorList>
    </citation>
    <scope>NUCLEOTIDE SEQUENCE</scope>
    <source>
        <strain evidence="10">Stoneville</strain>
        <tissue evidence="10">Whole head</tissue>
    </source>
</reference>
<dbReference type="PANTHER" id="PTHR10353">
    <property type="entry name" value="GLYCOSYL HYDROLASE"/>
    <property type="match status" value="1"/>
</dbReference>
<dbReference type="InterPro" id="IPR017853">
    <property type="entry name" value="GH"/>
</dbReference>
<dbReference type="InterPro" id="IPR001360">
    <property type="entry name" value="Glyco_hydro_1"/>
</dbReference>
<comment type="caution">
    <text evidence="10">The sequence shown here is derived from an EMBL/GenBank/DDBJ whole genome shotgun (WGS) entry which is preliminary data.</text>
</comment>
<dbReference type="FunFam" id="3.20.20.80:FF:000013">
    <property type="entry name" value="lactase-phlorizin hydrolase"/>
    <property type="match status" value="1"/>
</dbReference>